<feature type="transmembrane region" description="Helical" evidence="7">
    <location>
        <begin position="106"/>
        <end position="128"/>
    </location>
</feature>
<feature type="region of interest" description="Disordered" evidence="6">
    <location>
        <begin position="240"/>
        <end position="271"/>
    </location>
</feature>
<feature type="transmembrane region" description="Helical" evidence="7">
    <location>
        <begin position="183"/>
        <end position="207"/>
    </location>
</feature>
<dbReference type="GO" id="GO:0016020">
    <property type="term" value="C:membrane"/>
    <property type="evidence" value="ECO:0007669"/>
    <property type="project" value="UniProtKB-SubCell"/>
</dbReference>
<feature type="transmembrane region" description="Helical" evidence="7">
    <location>
        <begin position="52"/>
        <end position="71"/>
    </location>
</feature>
<dbReference type="OrthoDB" id="10262656at2759"/>
<evidence type="ECO:0000313" key="9">
    <source>
        <dbReference type="EMBL" id="KXJ91269.1"/>
    </source>
</evidence>
<keyword evidence="5 7" id="KW-0472">Membrane</keyword>
<dbReference type="PANTHER" id="PTHR23504:SF8">
    <property type="entry name" value="TRANSPORTER, PUTATIVE (AFU_ORTHOLOGUE AFUA_1G03730)-RELATED"/>
    <property type="match status" value="1"/>
</dbReference>
<comment type="subcellular location">
    <subcellularLocation>
        <location evidence="1">Membrane</location>
        <topology evidence="1">Multi-pass membrane protein</topology>
    </subcellularLocation>
</comment>
<reference evidence="10" key="1">
    <citation type="submission" date="2016-02" db="EMBL/GenBank/DDBJ databases">
        <title>Draft genome sequence of Microdochium bolleyi, a fungal endophyte of beachgrass.</title>
        <authorList>
            <consortium name="DOE Joint Genome Institute"/>
            <person name="David A.S."/>
            <person name="May G."/>
            <person name="Haridas S."/>
            <person name="Lim J."/>
            <person name="Wang M."/>
            <person name="Labutti K."/>
            <person name="Lipzen A."/>
            <person name="Barry K."/>
            <person name="Grigoriev I.V."/>
        </authorList>
    </citation>
    <scope>NUCLEOTIDE SEQUENCE [LARGE SCALE GENOMIC DNA]</scope>
    <source>
        <strain evidence="10">J235TASD1</strain>
    </source>
</reference>
<feature type="transmembrane region" description="Helical" evidence="7">
    <location>
        <begin position="377"/>
        <end position="397"/>
    </location>
</feature>
<feature type="transmembrane region" description="Helical" evidence="7">
    <location>
        <begin position="287"/>
        <end position="309"/>
    </location>
</feature>
<feature type="transmembrane region" description="Helical" evidence="7">
    <location>
        <begin position="403"/>
        <end position="423"/>
    </location>
</feature>
<feature type="transmembrane region" description="Helical" evidence="7">
    <location>
        <begin position="140"/>
        <end position="163"/>
    </location>
</feature>
<dbReference type="CDD" id="cd17330">
    <property type="entry name" value="MFS_SLC46_TetA_like"/>
    <property type="match status" value="1"/>
</dbReference>
<feature type="domain" description="Major facilitator superfamily (MFS) profile" evidence="8">
    <location>
        <begin position="13"/>
        <end position="501"/>
    </location>
</feature>
<feature type="region of interest" description="Disordered" evidence="6">
    <location>
        <begin position="503"/>
        <end position="554"/>
    </location>
</feature>
<keyword evidence="3 7" id="KW-0812">Transmembrane</keyword>
<keyword evidence="10" id="KW-1185">Reference proteome</keyword>
<name>A0A136J2G1_9PEZI</name>
<dbReference type="EMBL" id="KQ964250">
    <property type="protein sequence ID" value="KXJ91269.1"/>
    <property type="molecule type" value="Genomic_DNA"/>
</dbReference>
<dbReference type="PROSITE" id="PS50850">
    <property type="entry name" value="MFS"/>
    <property type="match status" value="1"/>
</dbReference>
<feature type="compositionally biased region" description="Polar residues" evidence="6">
    <location>
        <begin position="597"/>
        <end position="607"/>
    </location>
</feature>
<keyword evidence="2" id="KW-0813">Transport</keyword>
<evidence type="ECO:0000313" key="10">
    <source>
        <dbReference type="Proteomes" id="UP000070501"/>
    </source>
</evidence>
<accession>A0A136J2G1</accession>
<protein>
    <submittedName>
        <fullName evidence="9">Major facilitator superfamily domain-containing protein</fullName>
    </submittedName>
</protein>
<evidence type="ECO:0000256" key="7">
    <source>
        <dbReference type="SAM" id="Phobius"/>
    </source>
</evidence>
<evidence type="ECO:0000256" key="6">
    <source>
        <dbReference type="SAM" id="MobiDB-lite"/>
    </source>
</evidence>
<dbReference type="InterPro" id="IPR036259">
    <property type="entry name" value="MFS_trans_sf"/>
</dbReference>
<gene>
    <name evidence="9" type="ORF">Micbo1qcDRAFT_64038</name>
</gene>
<evidence type="ECO:0000256" key="1">
    <source>
        <dbReference type="ARBA" id="ARBA00004141"/>
    </source>
</evidence>
<dbReference type="Pfam" id="PF07690">
    <property type="entry name" value="MFS_1"/>
    <property type="match status" value="1"/>
</dbReference>
<organism evidence="9 10">
    <name type="scientific">Microdochium bolleyi</name>
    <dbReference type="NCBI Taxonomy" id="196109"/>
    <lineage>
        <taxon>Eukaryota</taxon>
        <taxon>Fungi</taxon>
        <taxon>Dikarya</taxon>
        <taxon>Ascomycota</taxon>
        <taxon>Pezizomycotina</taxon>
        <taxon>Sordariomycetes</taxon>
        <taxon>Xylariomycetidae</taxon>
        <taxon>Xylariales</taxon>
        <taxon>Microdochiaceae</taxon>
        <taxon>Microdochium</taxon>
    </lineage>
</organism>
<dbReference type="InParanoid" id="A0A136J2G1"/>
<proteinExistence type="predicted"/>
<feature type="transmembrane region" description="Helical" evidence="7">
    <location>
        <begin position="346"/>
        <end position="365"/>
    </location>
</feature>
<sequence length="621" mass="67188">MSSDKAPKLPARQLAILAVARFAEPLAMTSVFPYLPEMIASFGVDKDSVAEWAGITSAAFSLAQSVTAVWWGRASDRFGRKPVIIVGLMCTMLCFLAWGLSTSLAMAITIRAILGASNGNVGIIRTVVAEMVPQKELQPTAFSIMPLVWSIGSIFGPAFGGFFANPAVQFPSVFGESWFFNRFPFALPNIMGSVIFLISMTTAFLFLQETVAHKRGRRDWGLVLGERLIALLSGKRRTKYERTENGTGDEETPLLGTESHGGPSLARVRSHDRARARAPKKHGMRSVLTPQTIINLVCYTFLALHSVAFDQLLPVFLHYPIVEHTPENTSLPFVFNGGFGLKSGSIGTIFTVYGLLCGLIQFLLYPPIATRMGILNCFKAAVVVLPVSYMLLPYTIMIEDTRLKFAALMAIMTLKAMGVIFGFPSSTILLTNSATSLGTLATLNGLATTFSALGRATGPAAAGAVFSYGAHRGLIGLPWWMLGAIAMVGAVPAWWIVEGDGPGNNSSSSDTATTANNNNNNNGTSTTTDVIDSADPLEHSDDSDYTIYSETDDEHEDIDAVERYARRQRRRRESLAAARPSPREIVANPEGQDDQPLFSTSMKSTASDSRRTGFGALRNLL</sequence>
<evidence type="ECO:0000256" key="4">
    <source>
        <dbReference type="ARBA" id="ARBA00022989"/>
    </source>
</evidence>
<dbReference type="InterPro" id="IPR011701">
    <property type="entry name" value="MFS"/>
</dbReference>
<keyword evidence="4 7" id="KW-1133">Transmembrane helix</keyword>
<dbReference type="SUPFAM" id="SSF103473">
    <property type="entry name" value="MFS general substrate transporter"/>
    <property type="match status" value="1"/>
</dbReference>
<dbReference type="GO" id="GO:0022857">
    <property type="term" value="F:transmembrane transporter activity"/>
    <property type="evidence" value="ECO:0007669"/>
    <property type="project" value="InterPro"/>
</dbReference>
<evidence type="ECO:0000256" key="5">
    <source>
        <dbReference type="ARBA" id="ARBA00023136"/>
    </source>
</evidence>
<dbReference type="AlphaFoldDB" id="A0A136J2G1"/>
<dbReference type="Gene3D" id="1.20.1250.20">
    <property type="entry name" value="MFS general substrate transporter like domains"/>
    <property type="match status" value="1"/>
</dbReference>
<dbReference type="InterPro" id="IPR020846">
    <property type="entry name" value="MFS_dom"/>
</dbReference>
<evidence type="ECO:0000256" key="3">
    <source>
        <dbReference type="ARBA" id="ARBA00022692"/>
    </source>
</evidence>
<feature type="compositionally biased region" description="Low complexity" evidence="6">
    <location>
        <begin position="504"/>
        <end position="529"/>
    </location>
</feature>
<dbReference type="PANTHER" id="PTHR23504">
    <property type="entry name" value="MAJOR FACILITATOR SUPERFAMILY DOMAIN-CONTAINING PROTEIN 10"/>
    <property type="match status" value="1"/>
</dbReference>
<feature type="region of interest" description="Disordered" evidence="6">
    <location>
        <begin position="571"/>
        <end position="614"/>
    </location>
</feature>
<dbReference type="FunCoup" id="A0A136J2G1">
    <property type="interactions" value="63"/>
</dbReference>
<feature type="transmembrane region" description="Helical" evidence="7">
    <location>
        <begin position="83"/>
        <end position="100"/>
    </location>
</feature>
<evidence type="ECO:0000259" key="8">
    <source>
        <dbReference type="PROSITE" id="PS50850"/>
    </source>
</evidence>
<feature type="transmembrane region" description="Helical" evidence="7">
    <location>
        <begin position="477"/>
        <end position="497"/>
    </location>
</feature>
<dbReference type="Proteomes" id="UP000070501">
    <property type="component" value="Unassembled WGS sequence"/>
</dbReference>
<evidence type="ECO:0000256" key="2">
    <source>
        <dbReference type="ARBA" id="ARBA00022448"/>
    </source>
</evidence>